<feature type="region of interest" description="Disordered" evidence="1">
    <location>
        <begin position="107"/>
        <end position="126"/>
    </location>
</feature>
<organism evidence="2 3">
    <name type="scientific">Hericium alpestre</name>
    <dbReference type="NCBI Taxonomy" id="135208"/>
    <lineage>
        <taxon>Eukaryota</taxon>
        <taxon>Fungi</taxon>
        <taxon>Dikarya</taxon>
        <taxon>Basidiomycota</taxon>
        <taxon>Agaricomycotina</taxon>
        <taxon>Agaricomycetes</taxon>
        <taxon>Russulales</taxon>
        <taxon>Hericiaceae</taxon>
        <taxon>Hericium</taxon>
    </lineage>
</organism>
<dbReference type="AlphaFoldDB" id="A0A4Z0A915"/>
<feature type="region of interest" description="Disordered" evidence="1">
    <location>
        <begin position="133"/>
        <end position="157"/>
    </location>
</feature>
<accession>A0A4Z0A915</accession>
<feature type="compositionally biased region" description="Polar residues" evidence="1">
    <location>
        <begin position="139"/>
        <end position="151"/>
    </location>
</feature>
<gene>
    <name evidence="2" type="ORF">EWM64_g986</name>
</gene>
<proteinExistence type="predicted"/>
<reference evidence="2 3" key="1">
    <citation type="submission" date="2019-02" db="EMBL/GenBank/DDBJ databases">
        <title>Genome sequencing of the rare red list fungi Hericium alpestre (H. flagellum).</title>
        <authorList>
            <person name="Buettner E."/>
            <person name="Kellner H."/>
        </authorList>
    </citation>
    <scope>NUCLEOTIDE SEQUENCE [LARGE SCALE GENOMIC DNA]</scope>
    <source>
        <strain evidence="2 3">DSM 108284</strain>
    </source>
</reference>
<comment type="caution">
    <text evidence="2">The sequence shown here is derived from an EMBL/GenBank/DDBJ whole genome shotgun (WGS) entry which is preliminary data.</text>
</comment>
<feature type="region of interest" description="Disordered" evidence="1">
    <location>
        <begin position="15"/>
        <end position="76"/>
    </location>
</feature>
<keyword evidence="3" id="KW-1185">Reference proteome</keyword>
<protein>
    <submittedName>
        <fullName evidence="2">Uncharacterized protein</fullName>
    </submittedName>
</protein>
<dbReference type="OrthoDB" id="2013972at2759"/>
<feature type="compositionally biased region" description="Acidic residues" evidence="1">
    <location>
        <begin position="22"/>
        <end position="37"/>
    </location>
</feature>
<dbReference type="EMBL" id="SFCI01000058">
    <property type="protein sequence ID" value="TFY83030.1"/>
    <property type="molecule type" value="Genomic_DNA"/>
</dbReference>
<evidence type="ECO:0000256" key="1">
    <source>
        <dbReference type="SAM" id="MobiDB-lite"/>
    </source>
</evidence>
<evidence type="ECO:0000313" key="2">
    <source>
        <dbReference type="EMBL" id="TFY83030.1"/>
    </source>
</evidence>
<dbReference type="STRING" id="135208.A0A4Z0A915"/>
<dbReference type="Proteomes" id="UP000298061">
    <property type="component" value="Unassembled WGS sequence"/>
</dbReference>
<name>A0A4Z0A915_9AGAM</name>
<evidence type="ECO:0000313" key="3">
    <source>
        <dbReference type="Proteomes" id="UP000298061"/>
    </source>
</evidence>
<sequence>MTFMFPPQCPAHAKHRFANVIDEPESDSDLSDSDNDMESTHAQAPTPRPSRIANGHGGYSRSHSRQRLSKDLRRTSESTFVSGNQILRQTQSYVVLDETRLPAVSPAHRKASLASSTGSAPQSPVQVQKAFQFPPVSNEPPTSRENGSHHSPLSPGDAYAAAALTNHLPNKKLNIDLKSLRMHLSARVTEVLACAETMWEWVQREKEKAKAREMAQNGDKDKTITERDWERAERRTSSLMEAEAQRKDVLALVRSDFDALLTRFEL</sequence>
<feature type="compositionally biased region" description="Polar residues" evidence="1">
    <location>
        <begin position="113"/>
        <end position="126"/>
    </location>
</feature>